<comment type="caution">
    <text evidence="1">The sequence shown here is derived from an EMBL/GenBank/DDBJ whole genome shotgun (WGS) entry which is preliminary data.</text>
</comment>
<dbReference type="EMBL" id="JAIWYP010000001">
    <property type="protein sequence ID" value="KAH3887300.1"/>
    <property type="molecule type" value="Genomic_DNA"/>
</dbReference>
<dbReference type="Proteomes" id="UP000828390">
    <property type="component" value="Unassembled WGS sequence"/>
</dbReference>
<reference evidence="1" key="1">
    <citation type="journal article" date="2019" name="bioRxiv">
        <title>The Genome of the Zebra Mussel, Dreissena polymorpha: A Resource for Invasive Species Research.</title>
        <authorList>
            <person name="McCartney M.A."/>
            <person name="Auch B."/>
            <person name="Kono T."/>
            <person name="Mallez S."/>
            <person name="Zhang Y."/>
            <person name="Obille A."/>
            <person name="Becker A."/>
            <person name="Abrahante J.E."/>
            <person name="Garbe J."/>
            <person name="Badalamenti J.P."/>
            <person name="Herman A."/>
            <person name="Mangelson H."/>
            <person name="Liachko I."/>
            <person name="Sullivan S."/>
            <person name="Sone E.D."/>
            <person name="Koren S."/>
            <person name="Silverstein K.A.T."/>
            <person name="Beckman K.B."/>
            <person name="Gohl D.M."/>
        </authorList>
    </citation>
    <scope>NUCLEOTIDE SEQUENCE</scope>
    <source>
        <strain evidence="1">Duluth1</strain>
        <tissue evidence="1">Whole animal</tissue>
    </source>
</reference>
<name>A0A9D4N1I2_DREPO</name>
<reference evidence="1" key="2">
    <citation type="submission" date="2020-11" db="EMBL/GenBank/DDBJ databases">
        <authorList>
            <person name="McCartney M.A."/>
            <person name="Auch B."/>
            <person name="Kono T."/>
            <person name="Mallez S."/>
            <person name="Becker A."/>
            <person name="Gohl D.M."/>
            <person name="Silverstein K.A.T."/>
            <person name="Koren S."/>
            <person name="Bechman K.B."/>
            <person name="Herman A."/>
            <person name="Abrahante J.E."/>
            <person name="Garbe J."/>
        </authorList>
    </citation>
    <scope>NUCLEOTIDE SEQUENCE</scope>
    <source>
        <strain evidence="1">Duluth1</strain>
        <tissue evidence="1">Whole animal</tissue>
    </source>
</reference>
<protein>
    <submittedName>
        <fullName evidence="1">Uncharacterized protein</fullName>
    </submittedName>
</protein>
<evidence type="ECO:0000313" key="2">
    <source>
        <dbReference type="Proteomes" id="UP000828390"/>
    </source>
</evidence>
<gene>
    <name evidence="1" type="ORF">DPMN_011316</name>
</gene>
<sequence>MLLISLQCKKSKGASTAQYLLNISVRNIATGSSGMIATGSSVCATLLLVPVVCVQHCYRFQCVCNIATGSSGMCATLLLVPVECVQHCYWFQCVCNIATGSSGMCATLLLVPVVVGCLEH</sequence>
<organism evidence="1 2">
    <name type="scientific">Dreissena polymorpha</name>
    <name type="common">Zebra mussel</name>
    <name type="synonym">Mytilus polymorpha</name>
    <dbReference type="NCBI Taxonomy" id="45954"/>
    <lineage>
        <taxon>Eukaryota</taxon>
        <taxon>Metazoa</taxon>
        <taxon>Spiralia</taxon>
        <taxon>Lophotrochozoa</taxon>
        <taxon>Mollusca</taxon>
        <taxon>Bivalvia</taxon>
        <taxon>Autobranchia</taxon>
        <taxon>Heteroconchia</taxon>
        <taxon>Euheterodonta</taxon>
        <taxon>Imparidentia</taxon>
        <taxon>Neoheterodontei</taxon>
        <taxon>Myida</taxon>
        <taxon>Dreissenoidea</taxon>
        <taxon>Dreissenidae</taxon>
        <taxon>Dreissena</taxon>
    </lineage>
</organism>
<dbReference type="AlphaFoldDB" id="A0A9D4N1I2"/>
<keyword evidence="2" id="KW-1185">Reference proteome</keyword>
<proteinExistence type="predicted"/>
<evidence type="ECO:0000313" key="1">
    <source>
        <dbReference type="EMBL" id="KAH3887300.1"/>
    </source>
</evidence>
<accession>A0A9D4N1I2</accession>